<name>A0A139L207_9BACE</name>
<comment type="caution">
    <text evidence="1">The sequence shown here is derived from an EMBL/GenBank/DDBJ whole genome shotgun (WGS) entry which is preliminary data.</text>
</comment>
<dbReference type="EMBL" id="LTDF01000137">
    <property type="protein sequence ID" value="KXT45483.1"/>
    <property type="molecule type" value="Genomic_DNA"/>
</dbReference>
<proteinExistence type="predicted"/>
<dbReference type="PATRIC" id="fig|329854.7.peg.3694"/>
<reference evidence="1 2" key="1">
    <citation type="submission" date="2016-02" db="EMBL/GenBank/DDBJ databases">
        <authorList>
            <person name="Wen L."/>
            <person name="He K."/>
            <person name="Yang H."/>
        </authorList>
    </citation>
    <scope>NUCLEOTIDE SEQUENCE [LARGE SCALE GENOMIC DNA]</scope>
    <source>
        <strain evidence="1 2">KLE1704</strain>
    </source>
</reference>
<protein>
    <submittedName>
        <fullName evidence="1">Uncharacterized protein</fullName>
    </submittedName>
</protein>
<evidence type="ECO:0000313" key="2">
    <source>
        <dbReference type="Proteomes" id="UP000070319"/>
    </source>
</evidence>
<evidence type="ECO:0000313" key="1">
    <source>
        <dbReference type="EMBL" id="KXT45483.1"/>
    </source>
</evidence>
<organism evidence="1">
    <name type="scientific">Bacteroides intestinalis</name>
    <dbReference type="NCBI Taxonomy" id="329854"/>
    <lineage>
        <taxon>Bacteria</taxon>
        <taxon>Pseudomonadati</taxon>
        <taxon>Bacteroidota</taxon>
        <taxon>Bacteroidia</taxon>
        <taxon>Bacteroidales</taxon>
        <taxon>Bacteroidaceae</taxon>
        <taxon>Bacteroides</taxon>
    </lineage>
</organism>
<sequence>MWVARNRDGSLKLFLRFKPDRLDPLCNSFWVCNYESSNYETGLHIDPALLPDITFENSPMEVGLTLIDNINKEETK</sequence>
<gene>
    <name evidence="1" type="ORF">HMPREF2531_03632</name>
</gene>
<accession>A0A139L207</accession>
<dbReference type="Proteomes" id="UP000070319">
    <property type="component" value="Unassembled WGS sequence"/>
</dbReference>
<dbReference type="AlphaFoldDB" id="A0A139L207"/>